<proteinExistence type="predicted"/>
<keyword evidence="2" id="KW-0012">Acyltransferase</keyword>
<dbReference type="Pfam" id="PF00583">
    <property type="entry name" value="Acetyltransf_1"/>
    <property type="match status" value="1"/>
</dbReference>
<dbReference type="InterPro" id="IPR016181">
    <property type="entry name" value="Acyl_CoA_acyltransferase"/>
</dbReference>
<organism evidence="4 5">
    <name type="scientific">Nibrella viscosa</name>
    <dbReference type="NCBI Taxonomy" id="1084524"/>
    <lineage>
        <taxon>Bacteria</taxon>
        <taxon>Pseudomonadati</taxon>
        <taxon>Bacteroidota</taxon>
        <taxon>Cytophagia</taxon>
        <taxon>Cytophagales</taxon>
        <taxon>Spirosomataceae</taxon>
        <taxon>Nibrella</taxon>
    </lineage>
</organism>
<dbReference type="PROSITE" id="PS51186">
    <property type="entry name" value="GNAT"/>
    <property type="match status" value="1"/>
</dbReference>
<dbReference type="CDD" id="cd04301">
    <property type="entry name" value="NAT_SF"/>
    <property type="match status" value="1"/>
</dbReference>
<reference evidence="5" key="1">
    <citation type="journal article" date="2019" name="Int. J. Syst. Evol. Microbiol.">
        <title>The Global Catalogue of Microorganisms (GCM) 10K type strain sequencing project: providing services to taxonomists for standard genome sequencing and annotation.</title>
        <authorList>
            <consortium name="The Broad Institute Genomics Platform"/>
            <consortium name="The Broad Institute Genome Sequencing Center for Infectious Disease"/>
            <person name="Wu L."/>
            <person name="Ma J."/>
        </authorList>
    </citation>
    <scope>NUCLEOTIDE SEQUENCE [LARGE SCALE GENOMIC DNA]</scope>
    <source>
        <strain evidence="5">JCM 17925</strain>
    </source>
</reference>
<protein>
    <recommendedName>
        <fullName evidence="3">N-acetyltransferase domain-containing protein</fullName>
    </recommendedName>
</protein>
<dbReference type="Gene3D" id="3.40.630.30">
    <property type="match status" value="1"/>
</dbReference>
<dbReference type="RefSeq" id="WP_345264061.1">
    <property type="nucleotide sequence ID" value="NZ_BAABHB010000001.1"/>
</dbReference>
<dbReference type="EMBL" id="BAABHB010000001">
    <property type="protein sequence ID" value="GAA4397635.1"/>
    <property type="molecule type" value="Genomic_DNA"/>
</dbReference>
<dbReference type="InterPro" id="IPR050832">
    <property type="entry name" value="Bact_Acetyltransf"/>
</dbReference>
<evidence type="ECO:0000259" key="3">
    <source>
        <dbReference type="PROSITE" id="PS51186"/>
    </source>
</evidence>
<dbReference type="PANTHER" id="PTHR43877:SF2">
    <property type="entry name" value="AMINOALKYLPHOSPHONATE N-ACETYLTRANSFERASE-RELATED"/>
    <property type="match status" value="1"/>
</dbReference>
<accession>A0ABP8JXW1</accession>
<feature type="domain" description="N-acetyltransferase" evidence="3">
    <location>
        <begin position="18"/>
        <end position="189"/>
    </location>
</feature>
<keyword evidence="5" id="KW-1185">Reference proteome</keyword>
<evidence type="ECO:0000313" key="4">
    <source>
        <dbReference type="EMBL" id="GAA4397635.1"/>
    </source>
</evidence>
<gene>
    <name evidence="4" type="ORF">GCM10023187_07320</name>
</gene>
<name>A0ABP8JXW1_9BACT</name>
<dbReference type="SUPFAM" id="SSF55729">
    <property type="entry name" value="Acyl-CoA N-acyltransferases (Nat)"/>
    <property type="match status" value="1"/>
</dbReference>
<keyword evidence="1" id="KW-0808">Transferase</keyword>
<dbReference type="PANTHER" id="PTHR43877">
    <property type="entry name" value="AMINOALKYLPHOSPHONATE N-ACETYLTRANSFERASE-RELATED-RELATED"/>
    <property type="match status" value="1"/>
</dbReference>
<evidence type="ECO:0000256" key="2">
    <source>
        <dbReference type="ARBA" id="ARBA00023315"/>
    </source>
</evidence>
<evidence type="ECO:0000313" key="5">
    <source>
        <dbReference type="Proteomes" id="UP001500936"/>
    </source>
</evidence>
<evidence type="ECO:0000256" key="1">
    <source>
        <dbReference type="ARBA" id="ARBA00022679"/>
    </source>
</evidence>
<comment type="caution">
    <text evidence="4">The sequence shown here is derived from an EMBL/GenBank/DDBJ whole genome shotgun (WGS) entry which is preliminary data.</text>
</comment>
<sequence>MTNEPTSPCREQPAASPIVLEPVTADDAPLVADVAVRAYNDHYTHLWFDEGTWYVTKCFTPVVLREDISHPNHRYYLILVDQQPVGFVKLKIDQPLPGFESFNALELERIYIERAATGQGVGRTVMEQVTDIARQYGKELIWLKAMDSSTLAIAFYRQSGFELCGTHQLSFPQMKPEYHGMVIMKKEILPRSNQ</sequence>
<dbReference type="Proteomes" id="UP001500936">
    <property type="component" value="Unassembled WGS sequence"/>
</dbReference>
<dbReference type="InterPro" id="IPR000182">
    <property type="entry name" value="GNAT_dom"/>
</dbReference>